<keyword evidence="8" id="KW-0131">Cell cycle</keyword>
<evidence type="ECO:0000256" key="7">
    <source>
        <dbReference type="ARBA" id="ARBA00023242"/>
    </source>
</evidence>
<name>A0A3P7PYP7_DRAME</name>
<keyword evidence="9" id="KW-0175">Coiled coil</keyword>
<keyword evidence="5" id="KW-0507">mRNA processing</keyword>
<evidence type="ECO:0000256" key="9">
    <source>
        <dbReference type="SAM" id="Coils"/>
    </source>
</evidence>
<evidence type="ECO:0000259" key="11">
    <source>
        <dbReference type="Pfam" id="PF13297"/>
    </source>
</evidence>
<protein>
    <submittedName>
        <fullName evidence="13">Uncharacterized protein</fullName>
    </submittedName>
</protein>
<feature type="transmembrane region" description="Helical" evidence="10">
    <location>
        <begin position="157"/>
        <end position="179"/>
    </location>
</feature>
<evidence type="ECO:0000256" key="8">
    <source>
        <dbReference type="ARBA" id="ARBA00023306"/>
    </source>
</evidence>
<keyword evidence="10" id="KW-0812">Transmembrane</keyword>
<keyword evidence="6" id="KW-0508">mRNA splicing</keyword>
<dbReference type="EMBL" id="UYYG01001154">
    <property type="protein sequence ID" value="VDN56123.1"/>
    <property type="molecule type" value="Genomic_DNA"/>
</dbReference>
<evidence type="ECO:0000313" key="14">
    <source>
        <dbReference type="Proteomes" id="UP000274756"/>
    </source>
</evidence>
<dbReference type="Pfam" id="PF22782">
    <property type="entry name" value="SDE2"/>
    <property type="match status" value="1"/>
</dbReference>
<evidence type="ECO:0000259" key="12">
    <source>
        <dbReference type="Pfam" id="PF22782"/>
    </source>
</evidence>
<feature type="domain" description="SDE2-like" evidence="12">
    <location>
        <begin position="54"/>
        <end position="148"/>
    </location>
</feature>
<feature type="coiled-coil region" evidence="9">
    <location>
        <begin position="91"/>
        <end position="118"/>
    </location>
</feature>
<gene>
    <name evidence="13" type="ORF">DME_LOCUS6096</name>
</gene>
<evidence type="ECO:0000256" key="4">
    <source>
        <dbReference type="ARBA" id="ARBA00022490"/>
    </source>
</evidence>
<dbReference type="InterPro" id="IPR025086">
    <property type="entry name" value="SDE2/SF3A3_SAP"/>
</dbReference>
<evidence type="ECO:0000256" key="5">
    <source>
        <dbReference type="ARBA" id="ARBA00022664"/>
    </source>
</evidence>
<proteinExistence type="inferred from homology"/>
<dbReference type="InterPro" id="IPR051421">
    <property type="entry name" value="RNA_Proc_DNA_Dmg_Regulator"/>
</dbReference>
<dbReference type="GO" id="GO:0008380">
    <property type="term" value="P:RNA splicing"/>
    <property type="evidence" value="ECO:0007669"/>
    <property type="project" value="UniProtKB-KW"/>
</dbReference>
<dbReference type="STRING" id="318479.A0A3P7PYP7"/>
<dbReference type="InterPro" id="IPR053822">
    <property type="entry name" value="SDE2-like_dom"/>
</dbReference>
<reference evidence="13 14" key="1">
    <citation type="submission" date="2018-11" db="EMBL/GenBank/DDBJ databases">
        <authorList>
            <consortium name="Pathogen Informatics"/>
        </authorList>
    </citation>
    <scope>NUCLEOTIDE SEQUENCE [LARGE SCALE GENOMIC DNA]</scope>
</reference>
<comment type="similarity">
    <text evidence="3">Belongs to the SDE2 family.</text>
</comment>
<dbReference type="PANTHER" id="PTHR12786:SF1">
    <property type="entry name" value="SPLICING REGULATOR SDE2"/>
    <property type="match status" value="1"/>
</dbReference>
<keyword evidence="10" id="KW-1133">Transmembrane helix</keyword>
<dbReference type="PANTHER" id="PTHR12786">
    <property type="entry name" value="SPLICING FACTOR SF3A-RELATED"/>
    <property type="match status" value="1"/>
</dbReference>
<dbReference type="OrthoDB" id="547031at2759"/>
<evidence type="ECO:0000256" key="6">
    <source>
        <dbReference type="ARBA" id="ARBA00023187"/>
    </source>
</evidence>
<keyword evidence="7" id="KW-0539">Nucleus</keyword>
<keyword evidence="4" id="KW-0963">Cytoplasm</keyword>
<feature type="domain" description="SDE2/SF3A3 SAP" evidence="11">
    <location>
        <begin position="193"/>
        <end position="261"/>
    </location>
</feature>
<dbReference type="Proteomes" id="UP000274756">
    <property type="component" value="Unassembled WGS sequence"/>
</dbReference>
<evidence type="ECO:0000256" key="3">
    <source>
        <dbReference type="ARBA" id="ARBA00008726"/>
    </source>
</evidence>
<dbReference type="GO" id="GO:0006397">
    <property type="term" value="P:mRNA processing"/>
    <property type="evidence" value="ECO:0007669"/>
    <property type="project" value="UniProtKB-KW"/>
</dbReference>
<dbReference type="Pfam" id="PF13297">
    <property type="entry name" value="SDE2_2C"/>
    <property type="match status" value="1"/>
</dbReference>
<evidence type="ECO:0000256" key="2">
    <source>
        <dbReference type="ARBA" id="ARBA00004496"/>
    </source>
</evidence>
<dbReference type="GO" id="GO:0005737">
    <property type="term" value="C:cytoplasm"/>
    <property type="evidence" value="ECO:0007669"/>
    <property type="project" value="UniProtKB-SubCell"/>
</dbReference>
<evidence type="ECO:0000256" key="1">
    <source>
        <dbReference type="ARBA" id="ARBA00004123"/>
    </source>
</evidence>
<dbReference type="AlphaFoldDB" id="A0A3P7PYP7"/>
<keyword evidence="14" id="KW-1185">Reference proteome</keyword>
<sequence>MNDLRMLLATDIKTVSELSLLPSDAFYVTVNGQIVDWKEIRDGSSFVVHFRLRGGKGGFGSLLRSFRIHRSTNQLMCRDLTGRRLADVKEEERLRNWIAKAEERAEEKRRRRLAKYERLKSGPAKHEMNDPHYIRQREKILDETDDAFDAGMFSHCFFIIFIDMNVFICVQLIYHLYFYRQETSWPVQQRNICNNAVKYDEINLDEYESAEALQKLNLDHLKHALEARGMKCGGSLAERAARLFSVKNLKPEEYPKSVLVKKR</sequence>
<comment type="subcellular location">
    <subcellularLocation>
        <location evidence="2">Cytoplasm</location>
    </subcellularLocation>
    <subcellularLocation>
        <location evidence="1">Nucleus</location>
    </subcellularLocation>
</comment>
<keyword evidence="10" id="KW-0472">Membrane</keyword>
<evidence type="ECO:0000313" key="13">
    <source>
        <dbReference type="EMBL" id="VDN56123.1"/>
    </source>
</evidence>
<organism evidence="13 14">
    <name type="scientific">Dracunculus medinensis</name>
    <name type="common">Guinea worm</name>
    <dbReference type="NCBI Taxonomy" id="318479"/>
    <lineage>
        <taxon>Eukaryota</taxon>
        <taxon>Metazoa</taxon>
        <taxon>Ecdysozoa</taxon>
        <taxon>Nematoda</taxon>
        <taxon>Chromadorea</taxon>
        <taxon>Rhabditida</taxon>
        <taxon>Spirurina</taxon>
        <taxon>Dracunculoidea</taxon>
        <taxon>Dracunculidae</taxon>
        <taxon>Dracunculus</taxon>
    </lineage>
</organism>
<evidence type="ECO:0000256" key="10">
    <source>
        <dbReference type="SAM" id="Phobius"/>
    </source>
</evidence>
<accession>A0A3P7PYP7</accession>
<dbReference type="GO" id="GO:0005634">
    <property type="term" value="C:nucleus"/>
    <property type="evidence" value="ECO:0007669"/>
    <property type="project" value="UniProtKB-SubCell"/>
</dbReference>